<dbReference type="InterPro" id="IPR036390">
    <property type="entry name" value="WH_DNA-bd_sf"/>
</dbReference>
<dbReference type="GeneID" id="103524760"/>
<evidence type="ECO:0000256" key="1">
    <source>
        <dbReference type="SAM" id="MobiDB-lite"/>
    </source>
</evidence>
<dbReference type="Proteomes" id="UP000079169">
    <property type="component" value="Unplaced"/>
</dbReference>
<evidence type="ECO:0000313" key="4">
    <source>
        <dbReference type="RefSeq" id="XP_008488013.1"/>
    </source>
</evidence>
<keyword evidence="3" id="KW-1185">Reference proteome</keyword>
<dbReference type="PaxDb" id="121845-A0A1S3DVX8"/>
<dbReference type="AlphaFoldDB" id="A0A1S3DVX8"/>
<accession>A0A1S3DVX8</accession>
<feature type="region of interest" description="Disordered" evidence="1">
    <location>
        <begin position="99"/>
        <end position="130"/>
    </location>
</feature>
<reference evidence="4" key="1">
    <citation type="submission" date="2025-08" db="UniProtKB">
        <authorList>
            <consortium name="RefSeq"/>
        </authorList>
    </citation>
    <scope>IDENTIFICATION</scope>
</reference>
<evidence type="ECO:0000259" key="2">
    <source>
        <dbReference type="Pfam" id="PF08839"/>
    </source>
</evidence>
<sequence>MNSALLLNRRRDFHKKLMDFAKQYHEEFLLALVPPVFLEKDKLTRWHPDFELDKVPDIPAQDIPLPKPQATNTSVKQILEQAKSLLSCNKKMGAALNQIKDPKVTAASSSGEQKEPTTPSSTSDPGSSQAVVENLQKVIKGIPQGLLEKV</sequence>
<dbReference type="KEGG" id="dci:103524760"/>
<name>A0A1S3DVX8_DIACI</name>
<dbReference type="Pfam" id="PF08839">
    <property type="entry name" value="CDT1"/>
    <property type="match status" value="1"/>
</dbReference>
<protein>
    <submittedName>
        <fullName evidence="4">DNA replication factor Cdt1-like</fullName>
    </submittedName>
</protein>
<dbReference type="STRING" id="121845.A0A1S3DVX8"/>
<dbReference type="InterPro" id="IPR014939">
    <property type="entry name" value="CDT1_Gemini-bd-like"/>
</dbReference>
<evidence type="ECO:0000313" key="3">
    <source>
        <dbReference type="Proteomes" id="UP000079169"/>
    </source>
</evidence>
<feature type="domain" description="CDT1 Geminin-binding" evidence="2">
    <location>
        <begin position="1"/>
        <end position="64"/>
    </location>
</feature>
<proteinExistence type="predicted"/>
<feature type="compositionally biased region" description="Low complexity" evidence="1">
    <location>
        <begin position="116"/>
        <end position="128"/>
    </location>
</feature>
<organism evidence="3 4">
    <name type="scientific">Diaphorina citri</name>
    <name type="common">Asian citrus psyllid</name>
    <dbReference type="NCBI Taxonomy" id="121845"/>
    <lineage>
        <taxon>Eukaryota</taxon>
        <taxon>Metazoa</taxon>
        <taxon>Ecdysozoa</taxon>
        <taxon>Arthropoda</taxon>
        <taxon>Hexapoda</taxon>
        <taxon>Insecta</taxon>
        <taxon>Pterygota</taxon>
        <taxon>Neoptera</taxon>
        <taxon>Paraneoptera</taxon>
        <taxon>Hemiptera</taxon>
        <taxon>Sternorrhyncha</taxon>
        <taxon>Psylloidea</taxon>
        <taxon>Psyllidae</taxon>
        <taxon>Diaphorininae</taxon>
        <taxon>Diaphorina</taxon>
    </lineage>
</organism>
<dbReference type="RefSeq" id="XP_008488013.1">
    <property type="nucleotide sequence ID" value="XM_008489791.2"/>
</dbReference>
<gene>
    <name evidence="4" type="primary">LOC103524760</name>
</gene>
<dbReference type="SUPFAM" id="SSF46785">
    <property type="entry name" value="Winged helix' DNA-binding domain"/>
    <property type="match status" value="1"/>
</dbReference>